<dbReference type="KEGG" id="maj:MAA_00273"/>
<dbReference type="GeneID" id="19254559"/>
<evidence type="ECO:0000313" key="3">
    <source>
        <dbReference type="Proteomes" id="UP000002498"/>
    </source>
</evidence>
<accession>E9ELU0</accession>
<protein>
    <submittedName>
        <fullName evidence="2">Uncharacterized protein</fullName>
    </submittedName>
</protein>
<keyword evidence="1" id="KW-0472">Membrane</keyword>
<dbReference type="EMBL" id="ADNJ02000003">
    <property type="protein sequence ID" value="EFZ03199.1"/>
    <property type="molecule type" value="Genomic_DNA"/>
</dbReference>
<feature type="transmembrane region" description="Helical" evidence="1">
    <location>
        <begin position="98"/>
        <end position="116"/>
    </location>
</feature>
<keyword evidence="1" id="KW-1133">Transmembrane helix</keyword>
<evidence type="ECO:0000313" key="2">
    <source>
        <dbReference type="EMBL" id="EFZ03199.1"/>
    </source>
</evidence>
<gene>
    <name evidence="2" type="ORF">MAA_00273</name>
</gene>
<evidence type="ECO:0000256" key="1">
    <source>
        <dbReference type="SAM" id="Phobius"/>
    </source>
</evidence>
<dbReference type="RefSeq" id="XP_007816462.1">
    <property type="nucleotide sequence ID" value="XM_007818271.1"/>
</dbReference>
<dbReference type="OrthoDB" id="4338954at2759"/>
<dbReference type="AlphaFoldDB" id="E9ELU0"/>
<organism evidence="2 3">
    <name type="scientific">Metarhizium robertsii (strain ARSEF 23 / ATCC MYA-3075)</name>
    <name type="common">Metarhizium anisopliae (strain ARSEF 23)</name>
    <dbReference type="NCBI Taxonomy" id="655844"/>
    <lineage>
        <taxon>Eukaryota</taxon>
        <taxon>Fungi</taxon>
        <taxon>Dikarya</taxon>
        <taxon>Ascomycota</taxon>
        <taxon>Pezizomycotina</taxon>
        <taxon>Sordariomycetes</taxon>
        <taxon>Hypocreomycetidae</taxon>
        <taxon>Hypocreales</taxon>
        <taxon>Clavicipitaceae</taxon>
        <taxon>Metarhizium</taxon>
    </lineage>
</organism>
<name>E9ELU0_METRA</name>
<dbReference type="Proteomes" id="UP000002498">
    <property type="component" value="Unassembled WGS sequence"/>
</dbReference>
<reference evidence="2 3" key="1">
    <citation type="journal article" date="2011" name="PLoS Genet.">
        <title>Genome sequencing and comparative transcriptomics of the model entomopathogenic fungi Metarhizium anisopliae and M. acridum.</title>
        <authorList>
            <person name="Gao Q."/>
            <person name="Jin K."/>
            <person name="Ying S.H."/>
            <person name="Zhang Y."/>
            <person name="Xiao G."/>
            <person name="Shang Y."/>
            <person name="Duan Z."/>
            <person name="Hu X."/>
            <person name="Xie X.Q."/>
            <person name="Zhou G."/>
            <person name="Peng G."/>
            <person name="Luo Z."/>
            <person name="Huang W."/>
            <person name="Wang B."/>
            <person name="Fang W."/>
            <person name="Wang S."/>
            <person name="Zhong Y."/>
            <person name="Ma L.J."/>
            <person name="St Leger R.J."/>
            <person name="Zhao G.P."/>
            <person name="Pei Y."/>
            <person name="Feng M.G."/>
            <person name="Xia Y."/>
            <person name="Wang C."/>
        </authorList>
    </citation>
    <scope>NUCLEOTIDE SEQUENCE [LARGE SCALE GENOMIC DNA]</scope>
    <source>
        <strain evidence="3">ARSEF 23 / ATCC MYA-3075</strain>
    </source>
</reference>
<sequence>MLPAWVDGTTPENRDLRCPSIRVNTVTSTFYACGLHYLDSYTRDCIAACCVLSDMSTFRLPSMIYTTALYNRVFSTSARVHPSILPHLRQSRRPPFRWLKAALVLCGAGYIANVYIGRVRERRIADIVAAETKAAELQRRNNALLDVYGDRSSLEELEKAVQFYEKK</sequence>
<comment type="caution">
    <text evidence="2">The sequence shown here is derived from an EMBL/GenBank/DDBJ whole genome shotgun (WGS) entry which is preliminary data.</text>
</comment>
<proteinExistence type="predicted"/>
<keyword evidence="1" id="KW-0812">Transmembrane</keyword>
<dbReference type="HOGENOM" id="CLU_1594955_0_0_1"/>
<keyword evidence="3" id="KW-1185">Reference proteome</keyword>
<reference evidence="2 3" key="2">
    <citation type="journal article" date="2014" name="Proc. Natl. Acad. Sci. U.S.A.">
        <title>Trajectory and genomic determinants of fungal-pathogen speciation and host adaptation.</title>
        <authorList>
            <person name="Hu X."/>
            <person name="Xiao G."/>
            <person name="Zheng P."/>
            <person name="Shang Y."/>
            <person name="Su Y."/>
            <person name="Zhang X."/>
            <person name="Liu X."/>
            <person name="Zhan S."/>
            <person name="St Leger R.J."/>
            <person name="Wang C."/>
        </authorList>
    </citation>
    <scope>GENOME REANNOTATION</scope>
    <source>
        <strain evidence="3">ARSEF 23 / ATCC MYA-3075</strain>
    </source>
</reference>